<reference evidence="2" key="1">
    <citation type="submission" date="2022-06" db="EMBL/GenBank/DDBJ databases">
        <title>Aquibacillus sp. a new bacterium isolated from soil saline samples.</title>
        <authorList>
            <person name="Galisteo C."/>
            <person name="De La Haba R."/>
            <person name="Sanchez-Porro C."/>
            <person name="Ventosa A."/>
        </authorList>
    </citation>
    <scope>NUCLEOTIDE SEQUENCE</scope>
    <source>
        <strain evidence="2">3ASR75-54</strain>
    </source>
</reference>
<name>A0A9X4AFL6_9BACI</name>
<protein>
    <submittedName>
        <fullName evidence="2">SDR family oxidoreductase</fullName>
    </submittedName>
</protein>
<dbReference type="InterPro" id="IPR002347">
    <property type="entry name" value="SDR_fam"/>
</dbReference>
<gene>
    <name evidence="2" type="ORF">NC799_05345</name>
</gene>
<comment type="caution">
    <text evidence="2">The sequence shown here is derived from an EMBL/GenBank/DDBJ whole genome shotgun (WGS) entry which is preliminary data.</text>
</comment>
<dbReference type="Proteomes" id="UP001145069">
    <property type="component" value="Unassembled WGS sequence"/>
</dbReference>
<dbReference type="RefSeq" id="WP_272445340.1">
    <property type="nucleotide sequence ID" value="NZ_JAMQKC010000003.1"/>
</dbReference>
<dbReference type="PANTHER" id="PTHR42879:SF2">
    <property type="entry name" value="3-OXOACYL-[ACYL-CARRIER-PROTEIN] REDUCTASE FABG"/>
    <property type="match status" value="1"/>
</dbReference>
<sequence length="235" mass="25566">MGGKCLVVGASGDIGLAIVKKLAVEGHRIILHYNRDKQVFNELVAESIDSIVQGDLSTSQGIHQFLEHLDDSIENVVFASGISHVGLFQDTTEQIMDRMIHLHVKAPWMISKYLLPNMITNKKGNIILISSIWGTKGASCEVVYSSVKGAQNTFVKALAKEVGPSGIRVNAVSPGFIDTKMNQVFSAIEKRELIEEIPLLRSGQPVDVANLVAFLLSAESAYIHGEVIEITGGWD</sequence>
<dbReference type="PANTHER" id="PTHR42879">
    <property type="entry name" value="3-OXOACYL-(ACYL-CARRIER-PROTEIN) REDUCTASE"/>
    <property type="match status" value="1"/>
</dbReference>
<dbReference type="CDD" id="cd05233">
    <property type="entry name" value="SDR_c"/>
    <property type="match status" value="1"/>
</dbReference>
<dbReference type="Gene3D" id="3.40.50.720">
    <property type="entry name" value="NAD(P)-binding Rossmann-like Domain"/>
    <property type="match status" value="1"/>
</dbReference>
<proteinExistence type="inferred from homology"/>
<dbReference type="NCBIfam" id="NF047420">
    <property type="entry name" value="EF_P_mod_YmfI"/>
    <property type="match status" value="1"/>
</dbReference>
<dbReference type="InterPro" id="IPR036291">
    <property type="entry name" value="NAD(P)-bd_dom_sf"/>
</dbReference>
<dbReference type="PRINTS" id="PR00081">
    <property type="entry name" value="GDHRDH"/>
</dbReference>
<dbReference type="EMBL" id="JAMQKC010000003">
    <property type="protein sequence ID" value="MDC3416335.1"/>
    <property type="molecule type" value="Genomic_DNA"/>
</dbReference>
<keyword evidence="3" id="KW-1185">Reference proteome</keyword>
<evidence type="ECO:0000313" key="3">
    <source>
        <dbReference type="Proteomes" id="UP001145069"/>
    </source>
</evidence>
<accession>A0A9X4AFL6</accession>
<dbReference type="SUPFAM" id="SSF51735">
    <property type="entry name" value="NAD(P)-binding Rossmann-fold domains"/>
    <property type="match status" value="1"/>
</dbReference>
<comment type="similarity">
    <text evidence="1">Belongs to the short-chain dehydrogenases/reductases (SDR) family.</text>
</comment>
<dbReference type="AlphaFoldDB" id="A0A9X4AFL6"/>
<dbReference type="Pfam" id="PF13561">
    <property type="entry name" value="adh_short_C2"/>
    <property type="match status" value="1"/>
</dbReference>
<evidence type="ECO:0000256" key="1">
    <source>
        <dbReference type="ARBA" id="ARBA00006484"/>
    </source>
</evidence>
<dbReference type="InterPro" id="IPR050259">
    <property type="entry name" value="SDR"/>
</dbReference>
<evidence type="ECO:0000313" key="2">
    <source>
        <dbReference type="EMBL" id="MDC3416335.1"/>
    </source>
</evidence>
<organism evidence="2 3">
    <name type="scientific">Aquibacillus salsiterrae</name>
    <dbReference type="NCBI Taxonomy" id="2950439"/>
    <lineage>
        <taxon>Bacteria</taxon>
        <taxon>Bacillati</taxon>
        <taxon>Bacillota</taxon>
        <taxon>Bacilli</taxon>
        <taxon>Bacillales</taxon>
        <taxon>Bacillaceae</taxon>
        <taxon>Aquibacillus</taxon>
    </lineage>
</organism>